<evidence type="ECO:0000313" key="7">
    <source>
        <dbReference type="EMBL" id="OWJ75959.1"/>
    </source>
</evidence>
<keyword evidence="3" id="KW-0238">DNA-binding</keyword>
<dbReference type="Pfam" id="PF03466">
    <property type="entry name" value="LysR_substrate"/>
    <property type="match status" value="1"/>
</dbReference>
<dbReference type="EMBL" id="NIPV01000031">
    <property type="protein sequence ID" value="OWJ75959.1"/>
    <property type="molecule type" value="Genomic_DNA"/>
</dbReference>
<evidence type="ECO:0000256" key="5">
    <source>
        <dbReference type="ARBA" id="ARBA00023163"/>
    </source>
</evidence>
<feature type="domain" description="HTH lysR-type" evidence="6">
    <location>
        <begin position="18"/>
        <end position="75"/>
    </location>
</feature>
<dbReference type="InterPro" id="IPR036390">
    <property type="entry name" value="WH_DNA-bd_sf"/>
</dbReference>
<evidence type="ECO:0000313" key="8">
    <source>
        <dbReference type="Proteomes" id="UP000214673"/>
    </source>
</evidence>
<evidence type="ECO:0000259" key="6">
    <source>
        <dbReference type="PROSITE" id="PS50931"/>
    </source>
</evidence>
<dbReference type="Gene3D" id="3.40.190.10">
    <property type="entry name" value="Periplasmic binding protein-like II"/>
    <property type="match status" value="2"/>
</dbReference>
<comment type="similarity">
    <text evidence="1">Belongs to the LysR transcriptional regulatory family.</text>
</comment>
<keyword evidence="8" id="KW-1185">Reference proteome</keyword>
<evidence type="ECO:0000256" key="4">
    <source>
        <dbReference type="ARBA" id="ARBA00023159"/>
    </source>
</evidence>
<dbReference type="InterPro" id="IPR005119">
    <property type="entry name" value="LysR_subst-bd"/>
</dbReference>
<dbReference type="InterPro" id="IPR036388">
    <property type="entry name" value="WH-like_DNA-bd_sf"/>
</dbReference>
<keyword evidence="5" id="KW-0804">Transcription</keyword>
<evidence type="ECO:0000256" key="3">
    <source>
        <dbReference type="ARBA" id="ARBA00023125"/>
    </source>
</evidence>
<dbReference type="SUPFAM" id="SSF53850">
    <property type="entry name" value="Periplasmic binding protein-like II"/>
    <property type="match status" value="1"/>
</dbReference>
<protein>
    <recommendedName>
        <fullName evidence="6">HTH lysR-type domain-containing protein</fullName>
    </recommendedName>
</protein>
<dbReference type="InterPro" id="IPR000847">
    <property type="entry name" value="LysR_HTH_N"/>
</dbReference>
<sequence length="320" mass="35551">MKIHWLLIEADYKKPFMPTLQQLRYLVAIADTLSFSRAAEMCRVTQPTLSMQLRELEARLGTRLVERTRARVLMTPVGEAVARRARAVMAEIDDMREIARRDDPEAPQAALRLGVVQTVGAYVLSVAMPALRRSFPRLRLQVREERFDMLLRQLLDGAHDAILLPEAVERPDLESRLLAVEPLQVVLPADHRLSARALLRPADLAGETLLTMEGSPDLQAQVTRFCMLAGAAQARDYEGTTLDTLRQMVAAGMGLSLLPTLYIRSEVMREQLVVARPLASDAPTRALTMAWRRDTPRARTHAALAALLSENLAPIPGIGG</sequence>
<proteinExistence type="inferred from homology"/>
<gene>
    <name evidence="7" type="ORF">CDV53_09130</name>
</gene>
<accession>A0ABX3ZTG6</accession>
<dbReference type="PANTHER" id="PTHR30346">
    <property type="entry name" value="TRANSCRIPTIONAL DUAL REGULATOR HCAR-RELATED"/>
    <property type="match status" value="1"/>
</dbReference>
<dbReference type="Pfam" id="PF00126">
    <property type="entry name" value="HTH_1"/>
    <property type="match status" value="1"/>
</dbReference>
<comment type="caution">
    <text evidence="7">The sequence shown here is derived from an EMBL/GenBank/DDBJ whole genome shotgun (WGS) entry which is preliminary data.</text>
</comment>
<dbReference type="PRINTS" id="PR00039">
    <property type="entry name" value="HTHLYSR"/>
</dbReference>
<reference evidence="7 8" key="1">
    <citation type="submission" date="2016-11" db="EMBL/GenBank/DDBJ databases">
        <title>Comparison of Traditional DNA-DNA Hybridization with In Silico Genomic Analysis.</title>
        <authorList>
            <person name="Nicholson A.C."/>
            <person name="Sammons S."/>
            <person name="Humrighouse B.W."/>
            <person name="Graziano J."/>
            <person name="Lasker B."/>
            <person name="Whitney A.M."/>
            <person name="Mcquiston J.R."/>
        </authorList>
    </citation>
    <scope>NUCLEOTIDE SEQUENCE [LARGE SCALE GENOMIC DNA]</scope>
    <source>
        <strain evidence="7 8">H1892</strain>
    </source>
</reference>
<dbReference type="Proteomes" id="UP000214673">
    <property type="component" value="Unassembled WGS sequence"/>
</dbReference>
<keyword evidence="2" id="KW-0805">Transcription regulation</keyword>
<dbReference type="PROSITE" id="PS50931">
    <property type="entry name" value="HTH_LYSR"/>
    <property type="match status" value="1"/>
</dbReference>
<organism evidence="7 8">
    <name type="scientific">Haematobacter missouriensis</name>
    <dbReference type="NCBI Taxonomy" id="366616"/>
    <lineage>
        <taxon>Bacteria</taxon>
        <taxon>Pseudomonadati</taxon>
        <taxon>Pseudomonadota</taxon>
        <taxon>Alphaproteobacteria</taxon>
        <taxon>Rhodobacterales</taxon>
        <taxon>Paracoccaceae</taxon>
        <taxon>Haematobacter</taxon>
    </lineage>
</organism>
<evidence type="ECO:0000256" key="2">
    <source>
        <dbReference type="ARBA" id="ARBA00023015"/>
    </source>
</evidence>
<evidence type="ECO:0000256" key="1">
    <source>
        <dbReference type="ARBA" id="ARBA00009437"/>
    </source>
</evidence>
<dbReference type="Gene3D" id="1.10.10.10">
    <property type="entry name" value="Winged helix-like DNA-binding domain superfamily/Winged helix DNA-binding domain"/>
    <property type="match status" value="1"/>
</dbReference>
<name>A0ABX3ZTG6_9RHOB</name>
<dbReference type="PANTHER" id="PTHR30346:SF26">
    <property type="entry name" value="HYDROGEN PEROXIDE-INDUCIBLE GENES ACTIVATOR"/>
    <property type="match status" value="1"/>
</dbReference>
<dbReference type="CDD" id="cd08411">
    <property type="entry name" value="PBP2_OxyR"/>
    <property type="match status" value="1"/>
</dbReference>
<dbReference type="SUPFAM" id="SSF46785">
    <property type="entry name" value="Winged helix' DNA-binding domain"/>
    <property type="match status" value="1"/>
</dbReference>
<keyword evidence="4" id="KW-0010">Activator</keyword>